<accession>A0AAW5LY74</accession>
<dbReference type="InterPro" id="IPR003772">
    <property type="entry name" value="YceD"/>
</dbReference>
<organism evidence="2 3">
    <name type="scientific">Lactobacillus johnsonii</name>
    <dbReference type="NCBI Taxonomy" id="33959"/>
    <lineage>
        <taxon>Bacteria</taxon>
        <taxon>Bacillati</taxon>
        <taxon>Bacillota</taxon>
        <taxon>Bacilli</taxon>
        <taxon>Lactobacillales</taxon>
        <taxon>Lactobacillaceae</taxon>
        <taxon>Lactobacillus</taxon>
    </lineage>
</organism>
<protein>
    <submittedName>
        <fullName evidence="2">DUF177 domain-containing protein</fullName>
    </submittedName>
</protein>
<reference evidence="2" key="1">
    <citation type="submission" date="2022-07" db="EMBL/GenBank/DDBJ databases">
        <title>Enhanced cultured diversity of the mouse gut microbiota enables custom-made synthetic communities.</title>
        <authorList>
            <person name="Afrizal A."/>
        </authorList>
    </citation>
    <scope>NUCLEOTIDE SEQUENCE</scope>
    <source>
        <strain evidence="2">DSM 100219</strain>
    </source>
</reference>
<feature type="region of interest" description="Disordered" evidence="1">
    <location>
        <begin position="154"/>
        <end position="186"/>
    </location>
</feature>
<dbReference type="Proteomes" id="UP001206357">
    <property type="component" value="Unassembled WGS sequence"/>
</dbReference>
<gene>
    <name evidence="2" type="ORF">NSA17_05845</name>
</gene>
<feature type="compositionally biased region" description="Polar residues" evidence="1">
    <location>
        <begin position="154"/>
        <end position="164"/>
    </location>
</feature>
<proteinExistence type="predicted"/>
<evidence type="ECO:0000256" key="1">
    <source>
        <dbReference type="SAM" id="MobiDB-lite"/>
    </source>
</evidence>
<sequence>MLKFSYLQIKNSRNPLTHVDENVELSKEFFDRSKELLEDANNVHVTGDFFYDEPFVTGNFTVEADVVAPSTRSLKPVEMHQKFSFTENYSEVEPTQEQLDEEDTIVTVKDDTIDLQKAVEDNLLLSLPSVILTPEEEAKGDFPEGEGWKVVSQEAYQEQQSNKENPAFAKLKDLFKDEKKSNKPLH</sequence>
<evidence type="ECO:0000313" key="2">
    <source>
        <dbReference type="EMBL" id="MCR1914948.1"/>
    </source>
</evidence>
<feature type="compositionally biased region" description="Basic and acidic residues" evidence="1">
    <location>
        <begin position="170"/>
        <end position="186"/>
    </location>
</feature>
<dbReference type="Pfam" id="PF02620">
    <property type="entry name" value="YceD"/>
    <property type="match status" value="1"/>
</dbReference>
<dbReference type="EMBL" id="JANKAU010000005">
    <property type="protein sequence ID" value="MCR1914948.1"/>
    <property type="molecule type" value="Genomic_DNA"/>
</dbReference>
<evidence type="ECO:0000313" key="3">
    <source>
        <dbReference type="Proteomes" id="UP001206357"/>
    </source>
</evidence>
<name>A0AAW5LY74_LACJH</name>
<dbReference type="RefSeq" id="WP_146283202.1">
    <property type="nucleotide sequence ID" value="NZ_JANKAU010000005.1"/>
</dbReference>
<dbReference type="AlphaFoldDB" id="A0AAW5LY74"/>
<comment type="caution">
    <text evidence="2">The sequence shown here is derived from an EMBL/GenBank/DDBJ whole genome shotgun (WGS) entry which is preliminary data.</text>
</comment>